<accession>A0A642C1T5</accession>
<feature type="domain" description="Polysaccharide pyruvyl transferase" evidence="1">
    <location>
        <begin position="18"/>
        <end position="192"/>
    </location>
</feature>
<gene>
    <name evidence="2" type="ORF">F3B98_33770</name>
</gene>
<dbReference type="Pfam" id="PF04230">
    <property type="entry name" value="PS_pyruv_trans"/>
    <property type="match status" value="1"/>
</dbReference>
<name>A0A642C1T5_BACOV</name>
<reference evidence="2 3" key="1">
    <citation type="journal article" date="2019" name="Nat. Med.">
        <title>A library of human gut bacterial isolates paired with longitudinal multiomics data enables mechanistic microbiome research.</title>
        <authorList>
            <person name="Poyet M."/>
            <person name="Groussin M."/>
            <person name="Gibbons S.M."/>
            <person name="Avila-Pacheco J."/>
            <person name="Jiang X."/>
            <person name="Kearney S.M."/>
            <person name="Perrotta A.R."/>
            <person name="Berdy B."/>
            <person name="Zhao S."/>
            <person name="Lieberman T.D."/>
            <person name="Swanson P.K."/>
            <person name="Smith M."/>
            <person name="Roesemann S."/>
            <person name="Alexander J.E."/>
            <person name="Rich S.A."/>
            <person name="Livny J."/>
            <person name="Vlamakis H."/>
            <person name="Clish C."/>
            <person name="Bullock K."/>
            <person name="Deik A."/>
            <person name="Scott J."/>
            <person name="Pierce K.A."/>
            <person name="Xavier R.J."/>
            <person name="Alm E.J."/>
        </authorList>
    </citation>
    <scope>NUCLEOTIDE SEQUENCE [LARGE SCALE GENOMIC DNA]</scope>
    <source>
        <strain evidence="2 3">BIOML-A14</strain>
    </source>
</reference>
<feature type="non-terminal residue" evidence="2">
    <location>
        <position position="194"/>
    </location>
</feature>
<evidence type="ECO:0000313" key="3">
    <source>
        <dbReference type="Proteomes" id="UP000435985"/>
    </source>
</evidence>
<comment type="caution">
    <text evidence="2">The sequence shown here is derived from an EMBL/GenBank/DDBJ whole genome shotgun (WGS) entry which is preliminary data.</text>
</comment>
<organism evidence="2 3">
    <name type="scientific">Bacteroides ovatus</name>
    <dbReference type="NCBI Taxonomy" id="28116"/>
    <lineage>
        <taxon>Bacteria</taxon>
        <taxon>Pseudomonadati</taxon>
        <taxon>Bacteroidota</taxon>
        <taxon>Bacteroidia</taxon>
        <taxon>Bacteroidales</taxon>
        <taxon>Bacteroidaceae</taxon>
        <taxon>Bacteroides</taxon>
    </lineage>
</organism>
<evidence type="ECO:0000313" key="2">
    <source>
        <dbReference type="EMBL" id="KAA4643699.1"/>
    </source>
</evidence>
<keyword evidence="2" id="KW-0808">Transferase</keyword>
<protein>
    <submittedName>
        <fullName evidence="2">Polysaccharide pyruvyl transferase family protein</fullName>
    </submittedName>
</protein>
<dbReference type="InterPro" id="IPR007345">
    <property type="entry name" value="Polysacch_pyruvyl_Trfase"/>
</dbReference>
<dbReference type="GO" id="GO:0016740">
    <property type="term" value="F:transferase activity"/>
    <property type="evidence" value="ECO:0007669"/>
    <property type="project" value="UniProtKB-KW"/>
</dbReference>
<sequence>MKTTQKKYGIVTHYMVHNHGAVLQLTALIRTLKKKGIEASALQFEKSYDFMGHAVRAKYEISIKSVGIYIKYLMSEGFRKTWYNFRKSRTLSHFKKETGIIGPYYTDAKDLNGVIIGSDEVFALHSGPTPVFYGHAAPSKKVFAYAGCFGPTTYKDVVELHCKAFVEGGLQAMCGISVRDENSREVVEKLTGIS</sequence>
<dbReference type="EMBL" id="VWFO01000815">
    <property type="protein sequence ID" value="KAA4643699.1"/>
    <property type="molecule type" value="Genomic_DNA"/>
</dbReference>
<proteinExistence type="predicted"/>
<evidence type="ECO:0000259" key="1">
    <source>
        <dbReference type="Pfam" id="PF04230"/>
    </source>
</evidence>
<dbReference type="Proteomes" id="UP000435985">
    <property type="component" value="Unassembled WGS sequence"/>
</dbReference>
<dbReference type="AlphaFoldDB" id="A0A642C1T5"/>